<keyword evidence="5" id="KW-0325">Glycoprotein</keyword>
<comment type="caution">
    <text evidence="6">Lacks conserved residue(s) required for the propagation of feature annotation.</text>
</comment>
<dbReference type="Pfam" id="PF00007">
    <property type="entry name" value="Cys_knot"/>
    <property type="match status" value="1"/>
</dbReference>
<dbReference type="GO" id="GO:0031012">
    <property type="term" value="C:extracellular matrix"/>
    <property type="evidence" value="ECO:0007669"/>
    <property type="project" value="TreeGrafter"/>
</dbReference>
<dbReference type="SMART" id="SM00214">
    <property type="entry name" value="VWC"/>
    <property type="match status" value="2"/>
</dbReference>
<dbReference type="Gene3D" id="2.10.90.10">
    <property type="entry name" value="Cystine-knot cytokines"/>
    <property type="match status" value="1"/>
</dbReference>
<keyword evidence="2" id="KW-0964">Secreted</keyword>
<keyword evidence="11" id="KW-1185">Reference proteome</keyword>
<dbReference type="PROSITE" id="PS01208">
    <property type="entry name" value="VWFC_1"/>
    <property type="match status" value="1"/>
</dbReference>
<organism evidence="10 11">
    <name type="scientific">Eptatretus burgeri</name>
    <name type="common">Inshore hagfish</name>
    <dbReference type="NCBI Taxonomy" id="7764"/>
    <lineage>
        <taxon>Eukaryota</taxon>
        <taxon>Metazoa</taxon>
        <taxon>Chordata</taxon>
        <taxon>Craniata</taxon>
        <taxon>Vertebrata</taxon>
        <taxon>Cyclostomata</taxon>
        <taxon>Myxini</taxon>
        <taxon>Myxiniformes</taxon>
        <taxon>Myxinidae</taxon>
        <taxon>Eptatretinae</taxon>
        <taxon>Eptatretus</taxon>
    </lineage>
</organism>
<keyword evidence="3" id="KW-0677">Repeat</keyword>
<dbReference type="Proteomes" id="UP000694388">
    <property type="component" value="Unplaced"/>
</dbReference>
<dbReference type="OMA" id="PVCQCKP"/>
<protein>
    <submittedName>
        <fullName evidence="10">Uncharacterized protein</fullName>
    </submittedName>
</protein>
<dbReference type="AlphaFoldDB" id="A0A8C4X0R4"/>
<dbReference type="PANTHER" id="PTHR11339">
    <property type="entry name" value="EXTRACELLULAR MATRIX GLYCOPROTEIN RELATED"/>
    <property type="match status" value="1"/>
</dbReference>
<accession>A0A8C4X0R4</accession>
<feature type="domain" description="VWFC" evidence="8">
    <location>
        <begin position="322"/>
        <end position="390"/>
    </location>
</feature>
<evidence type="ECO:0000256" key="1">
    <source>
        <dbReference type="ARBA" id="ARBA00004613"/>
    </source>
</evidence>
<evidence type="ECO:0000259" key="7">
    <source>
        <dbReference type="PROSITE" id="PS01225"/>
    </source>
</evidence>
<keyword evidence="4 6" id="KW-1015">Disulfide bond</keyword>
<dbReference type="InterPro" id="IPR006207">
    <property type="entry name" value="Cys_knot_C"/>
</dbReference>
<dbReference type="GeneTree" id="ENSGT00940000163235"/>
<dbReference type="PROSITE" id="PS51233">
    <property type="entry name" value="VWFD"/>
    <property type="match status" value="1"/>
</dbReference>
<dbReference type="InterPro" id="IPR029034">
    <property type="entry name" value="Cystine-knot_cytokine"/>
</dbReference>
<sequence>MKTFDGVIFDYPGNPCSYILVQEIDSVYDFSVEMNNYYCDARTTVCSGGLTVNFGGNSMKAMILSSGETRFQKNQEEILKMPFNEDGFVGFTKNNAHYINIPEIKASIMLMGKSFSIDLPYTVFNGNTEGLCGTCTNSTTEDCIWRDGSVENDDCCANTAMDWLIPDATKAGCLLALPEESHFCVPPPTPPPLCTHPEGQYCKLIRNEVFSECMGKINVDFYLQGCLMNPCVDETERLCDLLKTAAFACGAEGICVDWLSLADFCAYECPPDMVHHPCRTMPVNICGTSTVPTNEVVPEGCFCAGDKKQLNTTSDICVDECPECYSSDGTPKVADEIWTEDCSICTCNPGQKTTCEIAPCPIPSLTCPFDLPPVVTPPQQGECCPDYKCPTCTHEGVTYQPGDRWTDPSSNCTHYYCNPFSTVVSISESSTVCGPVDTSNCTGPIMYDSSGCCPISCLSISEKCQPMQIQKVLQDGLCKSFPVTLQECNGFCSSTSSFDVTIGSISHKCHCCKESDFEERSAKLACPDGTAMTQSYIYIKSCACSPC</sequence>
<evidence type="ECO:0000256" key="4">
    <source>
        <dbReference type="ARBA" id="ARBA00023157"/>
    </source>
</evidence>
<feature type="disulfide bond" evidence="6">
    <location>
        <begin position="492"/>
        <end position="544"/>
    </location>
</feature>
<feature type="domain" description="CTCK" evidence="7">
    <location>
        <begin position="464"/>
        <end position="547"/>
    </location>
</feature>
<dbReference type="PROSITE" id="PS01185">
    <property type="entry name" value="CTCK_1"/>
    <property type="match status" value="1"/>
</dbReference>
<dbReference type="PROSITE" id="PS01225">
    <property type="entry name" value="CTCK_2"/>
    <property type="match status" value="1"/>
</dbReference>
<dbReference type="InterPro" id="IPR050780">
    <property type="entry name" value="Mucin_vWF_Thrombospondin_sf"/>
</dbReference>
<evidence type="ECO:0000256" key="5">
    <source>
        <dbReference type="ARBA" id="ARBA00023180"/>
    </source>
</evidence>
<proteinExistence type="predicted"/>
<reference evidence="10" key="1">
    <citation type="submission" date="2025-08" db="UniProtKB">
        <authorList>
            <consortium name="Ensembl"/>
        </authorList>
    </citation>
    <scope>IDENTIFICATION</scope>
</reference>
<dbReference type="InterPro" id="IPR014853">
    <property type="entry name" value="VWF/SSPO/ZAN-like_Cys-rich_dom"/>
</dbReference>
<feature type="domain" description="VWFD" evidence="9">
    <location>
        <begin position="1"/>
        <end position="174"/>
    </location>
</feature>
<evidence type="ECO:0000313" key="11">
    <source>
        <dbReference type="Proteomes" id="UP000694388"/>
    </source>
</evidence>
<dbReference type="GO" id="GO:0005615">
    <property type="term" value="C:extracellular space"/>
    <property type="evidence" value="ECO:0007669"/>
    <property type="project" value="TreeGrafter"/>
</dbReference>
<evidence type="ECO:0000259" key="8">
    <source>
        <dbReference type="PROSITE" id="PS50184"/>
    </source>
</evidence>
<feature type="disulfide bond" evidence="6">
    <location>
        <begin position="488"/>
        <end position="542"/>
    </location>
</feature>
<name>A0A8C4X0R4_EPTBU</name>
<dbReference type="InterPro" id="IPR001846">
    <property type="entry name" value="VWF_type-D"/>
</dbReference>
<evidence type="ECO:0000259" key="9">
    <source>
        <dbReference type="PROSITE" id="PS51233"/>
    </source>
</evidence>
<dbReference type="InterPro" id="IPR006208">
    <property type="entry name" value="Glyco_hormone_CN"/>
</dbReference>
<dbReference type="PROSITE" id="PS50184">
    <property type="entry name" value="VWFC_2"/>
    <property type="match status" value="1"/>
</dbReference>
<dbReference type="SMART" id="SM00216">
    <property type="entry name" value="VWD"/>
    <property type="match status" value="1"/>
</dbReference>
<dbReference type="SMART" id="SM00832">
    <property type="entry name" value="C8"/>
    <property type="match status" value="1"/>
</dbReference>
<dbReference type="Pfam" id="PF08742">
    <property type="entry name" value="C8"/>
    <property type="match status" value="1"/>
</dbReference>
<evidence type="ECO:0000256" key="3">
    <source>
        <dbReference type="ARBA" id="ARBA00022737"/>
    </source>
</evidence>
<evidence type="ECO:0000256" key="2">
    <source>
        <dbReference type="ARBA" id="ARBA00022525"/>
    </source>
</evidence>
<reference evidence="10" key="2">
    <citation type="submission" date="2025-09" db="UniProtKB">
        <authorList>
            <consortium name="Ensembl"/>
        </authorList>
    </citation>
    <scope>IDENTIFICATION</scope>
</reference>
<comment type="subcellular location">
    <subcellularLocation>
        <location evidence="1">Secreted</location>
    </subcellularLocation>
</comment>
<dbReference type="Pfam" id="PF00094">
    <property type="entry name" value="VWD"/>
    <property type="match status" value="1"/>
</dbReference>
<dbReference type="SMART" id="SM00041">
    <property type="entry name" value="CT"/>
    <property type="match status" value="1"/>
</dbReference>
<evidence type="ECO:0000256" key="6">
    <source>
        <dbReference type="PROSITE-ProRule" id="PRU00039"/>
    </source>
</evidence>
<dbReference type="InterPro" id="IPR001007">
    <property type="entry name" value="VWF_dom"/>
</dbReference>
<evidence type="ECO:0000313" key="10">
    <source>
        <dbReference type="Ensembl" id="ENSEBUP00000024246.1"/>
    </source>
</evidence>
<dbReference type="PANTHER" id="PTHR11339:SF410">
    <property type="entry name" value="INTESTINAL MUCIN-LIKE PROTEIN"/>
    <property type="match status" value="1"/>
</dbReference>
<dbReference type="Ensembl" id="ENSEBUT00000024822.1">
    <property type="protein sequence ID" value="ENSEBUP00000024246.1"/>
    <property type="gene ID" value="ENSEBUG00000014937.1"/>
</dbReference>